<gene>
    <name evidence="1" type="ORF">JAO75_06275</name>
</gene>
<dbReference type="EMBL" id="JAELXT010000004">
    <property type="protein sequence ID" value="MBJ6125010.1"/>
    <property type="molecule type" value="Genomic_DNA"/>
</dbReference>
<dbReference type="RefSeq" id="WP_199047591.1">
    <property type="nucleotide sequence ID" value="NZ_JAELXT010000004.1"/>
</dbReference>
<protein>
    <submittedName>
        <fullName evidence="1">Uncharacterized protein</fullName>
    </submittedName>
</protein>
<reference evidence="2" key="1">
    <citation type="submission" date="2020-12" db="EMBL/GenBank/DDBJ databases">
        <title>Hymenobacter sp.</title>
        <authorList>
            <person name="Kim M.K."/>
        </authorList>
    </citation>
    <scope>NUCLEOTIDE SEQUENCE [LARGE SCALE GENOMIC DNA]</scope>
    <source>
        <strain evidence="2">BT325</strain>
    </source>
</reference>
<name>A0ABS0XZ35_9HYPH</name>
<organism evidence="1 2">
    <name type="scientific">Microvirga splendida</name>
    <dbReference type="NCBI Taxonomy" id="2795727"/>
    <lineage>
        <taxon>Bacteria</taxon>
        <taxon>Pseudomonadati</taxon>
        <taxon>Pseudomonadota</taxon>
        <taxon>Alphaproteobacteria</taxon>
        <taxon>Hyphomicrobiales</taxon>
        <taxon>Methylobacteriaceae</taxon>
        <taxon>Microvirga</taxon>
    </lineage>
</organism>
<keyword evidence="2" id="KW-1185">Reference proteome</keyword>
<sequence>MIYKFEVGQSVVPACPLRPSRNTYVVLKQLPLTSYEPQYWVQGVRSGVDCIVCESQIEAADDHRPSVSFAAMGTLETGIQSAKRS</sequence>
<accession>A0ABS0XZ35</accession>
<proteinExistence type="predicted"/>
<dbReference type="Proteomes" id="UP000620670">
    <property type="component" value="Unassembled WGS sequence"/>
</dbReference>
<evidence type="ECO:0000313" key="2">
    <source>
        <dbReference type="Proteomes" id="UP000620670"/>
    </source>
</evidence>
<comment type="caution">
    <text evidence="1">The sequence shown here is derived from an EMBL/GenBank/DDBJ whole genome shotgun (WGS) entry which is preliminary data.</text>
</comment>
<evidence type="ECO:0000313" key="1">
    <source>
        <dbReference type="EMBL" id="MBJ6125010.1"/>
    </source>
</evidence>